<keyword evidence="1" id="KW-0472">Membrane</keyword>
<dbReference type="RefSeq" id="WP_140590574.1">
    <property type="nucleotide sequence ID" value="NZ_VFWZ01000002.1"/>
</dbReference>
<evidence type="ECO:0000256" key="1">
    <source>
        <dbReference type="SAM" id="Phobius"/>
    </source>
</evidence>
<evidence type="ECO:0000313" key="2">
    <source>
        <dbReference type="EMBL" id="TPN86900.1"/>
    </source>
</evidence>
<gene>
    <name evidence="2" type="ORF">FHK87_04675</name>
</gene>
<comment type="caution">
    <text evidence="2">The sequence shown here is derived from an EMBL/GenBank/DDBJ whole genome shotgun (WGS) entry which is preliminary data.</text>
</comment>
<organism evidence="2 3">
    <name type="scientific">Aquimarina algicola</name>
    <dbReference type="NCBI Taxonomy" id="2589995"/>
    <lineage>
        <taxon>Bacteria</taxon>
        <taxon>Pseudomonadati</taxon>
        <taxon>Bacteroidota</taxon>
        <taxon>Flavobacteriia</taxon>
        <taxon>Flavobacteriales</taxon>
        <taxon>Flavobacteriaceae</taxon>
        <taxon>Aquimarina</taxon>
    </lineage>
</organism>
<sequence length="86" mass="9651">MKSIDLKNKTTEKLESELKRLKTIIGALIGVLILLFAVTIYGLLTKENKSTFIALIAVAISCSAILPMQFNNMKKIKTELNIRKEK</sequence>
<accession>A0A504JK36</accession>
<feature type="transmembrane region" description="Helical" evidence="1">
    <location>
        <begin position="50"/>
        <end position="68"/>
    </location>
</feature>
<dbReference type="EMBL" id="VFWZ01000002">
    <property type="protein sequence ID" value="TPN86900.1"/>
    <property type="molecule type" value="Genomic_DNA"/>
</dbReference>
<dbReference type="OrthoDB" id="1202889at2"/>
<protein>
    <recommendedName>
        <fullName evidence="4">Redox-active disulfide protein 2</fullName>
    </recommendedName>
</protein>
<dbReference type="Proteomes" id="UP000315540">
    <property type="component" value="Unassembled WGS sequence"/>
</dbReference>
<feature type="transmembrane region" description="Helical" evidence="1">
    <location>
        <begin position="21"/>
        <end position="44"/>
    </location>
</feature>
<reference evidence="2 3" key="1">
    <citation type="submission" date="2019-06" db="EMBL/GenBank/DDBJ databases">
        <authorList>
            <person name="Meng X."/>
        </authorList>
    </citation>
    <scope>NUCLEOTIDE SEQUENCE [LARGE SCALE GENOMIC DNA]</scope>
    <source>
        <strain evidence="2 3">M625</strain>
    </source>
</reference>
<evidence type="ECO:0000313" key="3">
    <source>
        <dbReference type="Proteomes" id="UP000315540"/>
    </source>
</evidence>
<keyword evidence="1" id="KW-1133">Transmembrane helix</keyword>
<proteinExistence type="predicted"/>
<evidence type="ECO:0008006" key="4">
    <source>
        <dbReference type="Google" id="ProtNLM"/>
    </source>
</evidence>
<name>A0A504JK36_9FLAO</name>
<keyword evidence="1" id="KW-0812">Transmembrane</keyword>
<keyword evidence="3" id="KW-1185">Reference proteome</keyword>
<dbReference type="AlphaFoldDB" id="A0A504JK36"/>